<dbReference type="Proteomes" id="UP001154329">
    <property type="component" value="Chromosome 3"/>
</dbReference>
<feature type="binding site" evidence="5">
    <location>
        <position position="717"/>
    </location>
    <ligand>
        <name>AMP</name>
        <dbReference type="ChEBI" id="CHEBI:456215"/>
    </ligand>
</feature>
<dbReference type="Gene3D" id="1.10.1300.10">
    <property type="entry name" value="3'5'-cyclic nucleotide phosphodiesterase, catalytic domain"/>
    <property type="match status" value="1"/>
</dbReference>
<keyword evidence="2 6" id="KW-0479">Metal-binding</keyword>
<feature type="compositionally biased region" description="Basic and acidic residues" evidence="8">
    <location>
        <begin position="814"/>
        <end position="823"/>
    </location>
</feature>
<dbReference type="AlphaFoldDB" id="A0A9P0JD90"/>
<dbReference type="PROSITE" id="PS51845">
    <property type="entry name" value="PDEASE_I_2"/>
    <property type="match status" value="1"/>
</dbReference>
<evidence type="ECO:0000256" key="2">
    <source>
        <dbReference type="ARBA" id="ARBA00022723"/>
    </source>
</evidence>
<reference evidence="10" key="1">
    <citation type="submission" date="2022-02" db="EMBL/GenBank/DDBJ databases">
        <authorList>
            <person name="King R."/>
        </authorList>
    </citation>
    <scope>NUCLEOTIDE SEQUENCE</scope>
</reference>
<gene>
    <name evidence="10" type="ORF">APHIGO_LOCUS8505</name>
</gene>
<dbReference type="InterPro" id="IPR023174">
    <property type="entry name" value="PDEase_CS"/>
</dbReference>
<dbReference type="GO" id="GO:0007165">
    <property type="term" value="P:signal transduction"/>
    <property type="evidence" value="ECO:0007669"/>
    <property type="project" value="InterPro"/>
</dbReference>
<evidence type="ECO:0000256" key="4">
    <source>
        <dbReference type="PIRSR" id="PIRSR623088-1"/>
    </source>
</evidence>
<keyword evidence="3 7" id="KW-0378">Hydrolase</keyword>
<protein>
    <recommendedName>
        <fullName evidence="7">Phosphodiesterase</fullName>
        <ecNumber evidence="7">3.1.4.-</ecNumber>
    </recommendedName>
</protein>
<dbReference type="SUPFAM" id="SSF109604">
    <property type="entry name" value="HD-domain/PDEase-like"/>
    <property type="match status" value="1"/>
</dbReference>
<name>A0A9P0JD90_APHGO</name>
<feature type="domain" description="PDEase" evidence="9">
    <location>
        <begin position="441"/>
        <end position="881"/>
    </location>
</feature>
<comment type="cofactor">
    <cofactor evidence="7">
        <name>a divalent metal cation</name>
        <dbReference type="ChEBI" id="CHEBI:60240"/>
    </cofactor>
    <text evidence="7">Binds 2 divalent metal cations per subunit. Site 1 may preferentially bind zinc ions, while site 2 has a preference for magnesium and/or manganese ions.</text>
</comment>
<evidence type="ECO:0000256" key="5">
    <source>
        <dbReference type="PIRSR" id="PIRSR623088-2"/>
    </source>
</evidence>
<evidence type="ECO:0000256" key="6">
    <source>
        <dbReference type="PIRSR" id="PIRSR623088-3"/>
    </source>
</evidence>
<evidence type="ECO:0000256" key="7">
    <source>
        <dbReference type="RuleBase" id="RU363067"/>
    </source>
</evidence>
<evidence type="ECO:0000256" key="1">
    <source>
        <dbReference type="ARBA" id="ARBA00022535"/>
    </source>
</evidence>
<accession>A0A9P0JD90</accession>
<feature type="binding site" evidence="6">
    <location>
        <position position="559"/>
    </location>
    <ligand>
        <name>Zn(2+)</name>
        <dbReference type="ChEBI" id="CHEBI:29105"/>
        <label>2</label>
    </ligand>
</feature>
<dbReference type="PRINTS" id="PR00387">
    <property type="entry name" value="PDIESTERASE1"/>
</dbReference>
<dbReference type="InterPro" id="IPR036971">
    <property type="entry name" value="PDEase_catalytic_dom_sf"/>
</dbReference>
<dbReference type="InterPro" id="IPR013706">
    <property type="entry name" value="PDE1_N"/>
</dbReference>
<dbReference type="InterPro" id="IPR002073">
    <property type="entry name" value="PDEase_catalytic_dom"/>
</dbReference>
<dbReference type="InterPro" id="IPR023088">
    <property type="entry name" value="PDEase"/>
</dbReference>
<proteinExistence type="inferred from homology"/>
<feature type="binding site" evidence="6">
    <location>
        <position position="559"/>
    </location>
    <ligand>
        <name>Zn(2+)</name>
        <dbReference type="ChEBI" id="CHEBI:29105"/>
        <label>1</label>
    </ligand>
</feature>
<feature type="binding site" evidence="5">
    <location>
        <position position="559"/>
    </location>
    <ligand>
        <name>AMP</name>
        <dbReference type="ChEBI" id="CHEBI:456215"/>
    </ligand>
</feature>
<evidence type="ECO:0000313" key="10">
    <source>
        <dbReference type="EMBL" id="CAH1731874.1"/>
    </source>
</evidence>
<keyword evidence="11" id="KW-1185">Reference proteome</keyword>
<feature type="binding site" evidence="5">
    <location>
        <begin position="518"/>
        <end position="522"/>
    </location>
    <ligand>
        <name>AMP</name>
        <dbReference type="ChEBI" id="CHEBI:456215"/>
    </ligand>
</feature>
<dbReference type="GO" id="GO:0004114">
    <property type="term" value="F:3',5'-cyclic-nucleotide phosphodiesterase activity"/>
    <property type="evidence" value="ECO:0007669"/>
    <property type="project" value="InterPro"/>
</dbReference>
<dbReference type="SMART" id="SM00471">
    <property type="entry name" value="HDc"/>
    <property type="match status" value="1"/>
</dbReference>
<dbReference type="FunFam" id="1.10.1300.10:FF:000032">
    <property type="entry name" value="Phosphodiesterase"/>
    <property type="match status" value="1"/>
</dbReference>
<feature type="binding site" evidence="5">
    <location>
        <position position="666"/>
    </location>
    <ligand>
        <name>AMP</name>
        <dbReference type="ChEBI" id="CHEBI:456215"/>
    </ligand>
</feature>
<feature type="active site" description="Proton donor" evidence="4">
    <location>
        <position position="518"/>
    </location>
</feature>
<dbReference type="EC" id="3.1.4.-" evidence="7"/>
<feature type="binding site" evidence="6">
    <location>
        <position position="522"/>
    </location>
    <ligand>
        <name>Zn(2+)</name>
        <dbReference type="ChEBI" id="CHEBI:29105"/>
        <label>1</label>
    </ligand>
</feature>
<dbReference type="PANTHER" id="PTHR11347">
    <property type="entry name" value="CYCLIC NUCLEOTIDE PHOSPHODIESTERASE"/>
    <property type="match status" value="1"/>
</dbReference>
<keyword evidence="1" id="KW-0140">cGMP</keyword>
<evidence type="ECO:0000256" key="8">
    <source>
        <dbReference type="SAM" id="MobiDB-lite"/>
    </source>
</evidence>
<feature type="compositionally biased region" description="Polar residues" evidence="8">
    <location>
        <begin position="846"/>
        <end position="855"/>
    </location>
</feature>
<dbReference type="EMBL" id="OU899036">
    <property type="protein sequence ID" value="CAH1731874.1"/>
    <property type="molecule type" value="Genomic_DNA"/>
</dbReference>
<comment type="similarity">
    <text evidence="7">Belongs to the cyclic nucleotide phosphodiesterase family.</text>
</comment>
<dbReference type="PROSITE" id="PS00126">
    <property type="entry name" value="PDEASE_I_1"/>
    <property type="match status" value="1"/>
</dbReference>
<evidence type="ECO:0000259" key="9">
    <source>
        <dbReference type="PROSITE" id="PS51845"/>
    </source>
</evidence>
<dbReference type="Pfam" id="PF08499">
    <property type="entry name" value="PDEase_I_N"/>
    <property type="match status" value="1"/>
</dbReference>
<dbReference type="GO" id="GO:0046872">
    <property type="term" value="F:metal ion binding"/>
    <property type="evidence" value="ECO:0007669"/>
    <property type="project" value="UniProtKB-KW"/>
</dbReference>
<feature type="region of interest" description="Disordered" evidence="8">
    <location>
        <begin position="190"/>
        <end position="229"/>
    </location>
</feature>
<dbReference type="InterPro" id="IPR003607">
    <property type="entry name" value="HD/PDEase_dom"/>
</dbReference>
<evidence type="ECO:0000313" key="11">
    <source>
        <dbReference type="Proteomes" id="UP001154329"/>
    </source>
</evidence>
<feature type="region of interest" description="Disordered" evidence="8">
    <location>
        <begin position="814"/>
        <end position="856"/>
    </location>
</feature>
<reference evidence="10" key="2">
    <citation type="submission" date="2022-10" db="EMBL/GenBank/DDBJ databases">
        <authorList>
            <consortium name="ENA_rothamsted_submissions"/>
            <consortium name="culmorum"/>
            <person name="King R."/>
        </authorList>
    </citation>
    <scope>NUCLEOTIDE SEQUENCE</scope>
</reference>
<sequence length="920" mass="104055">MDRTEEKKSGARTGQIVDEQKTSTVGGGRRPEEERVADGYRRPDVDGGSEDRVPEEDGVFGNHKGQKGQNSFGGLSSVDGRSAGGRTRDQKTIGVSWSGKERIADEFPTEWKTDVEREPDWQIADDHADAASQINDEDMLPLLVVSNEPRYRDQMVQVPVTRLPSNTKRCVLTMDGYSYVIVELPSYGVAGPPDTAEEPFDGNRGDDPVFMDVNEGASSSQDSDQNPRQGALTIVRRSSQKKSTYSEEYSMALSRENESMLDEVDLSLEGMPSFDSSEAVDKAALRLRCLLRHLRKGEISAEVLHKNLFFAAKVLESAFMDEEQINCDLKNSQEEMEEISKSPVPSTSSAAAITSPVIRQKRLRAPIWARRLAAEEDDELSEVQPDAVPQEVRDWLASTFTRQMACTRRKGEEKPKFKSVAHAIRAGIFVDRMYRRVINAPMMTFPSDVVEVLKDLNDWSFDVYKLDNYGNGQPIKYLGYDLLNRYGIFQKFKVPSVVMENFLCRIEEGYSRHKNPYHNNLHGADVAQTVHYMLCQTGLMNWLSDLEIFAMLIAAITHDFEHTGTTNNFHVMSGTEIALLYNDRAVLENYHISSTFRILKDDDCNILQNLTKEEFREFRTLVIDMVLATDMSFHFQQLKTMKTLLASPEPTIDKSKAMSMVLHCADISHPAKEWSLHYRWTCQLLEEFFLQGDMEKKLGLPFSPLCDRNNTLIAESQIGFIEFIVEPSMTVCSDMLELILGPINLVNPPRSISNFVVDDNDDTDDTSNQSDVAIACTAMSCSIEDRKDIKDNKDIEVKNDIKDKKDIKGTKETKNIEGTKDNNDSDSISTATKLEETDKESKQETNAENPQTSNKLYKIKKPWNDCLAINKMKWKVQAAREAKLRESKTKYTMRDINVPLVGEIIQDDNKSSSTDVEKTE</sequence>
<feature type="region of interest" description="Disordered" evidence="8">
    <location>
        <begin position="1"/>
        <end position="90"/>
    </location>
</feature>
<feature type="compositionally biased region" description="Polar residues" evidence="8">
    <location>
        <begin position="216"/>
        <end position="228"/>
    </location>
</feature>
<feature type="binding site" evidence="6">
    <location>
        <position position="666"/>
    </location>
    <ligand>
        <name>Zn(2+)</name>
        <dbReference type="ChEBI" id="CHEBI:29105"/>
        <label>1</label>
    </ligand>
</feature>
<feature type="compositionally biased region" description="Basic and acidic residues" evidence="8">
    <location>
        <begin position="29"/>
        <end position="52"/>
    </location>
</feature>
<feature type="compositionally biased region" description="Basic and acidic residues" evidence="8">
    <location>
        <begin position="833"/>
        <end position="845"/>
    </location>
</feature>
<dbReference type="CDD" id="cd00077">
    <property type="entry name" value="HDc"/>
    <property type="match status" value="1"/>
</dbReference>
<evidence type="ECO:0000256" key="3">
    <source>
        <dbReference type="ARBA" id="ARBA00022801"/>
    </source>
</evidence>
<dbReference type="Pfam" id="PF00233">
    <property type="entry name" value="PDEase_I"/>
    <property type="match status" value="1"/>
</dbReference>
<organism evidence="10 11">
    <name type="scientific">Aphis gossypii</name>
    <name type="common">Cotton aphid</name>
    <dbReference type="NCBI Taxonomy" id="80765"/>
    <lineage>
        <taxon>Eukaryota</taxon>
        <taxon>Metazoa</taxon>
        <taxon>Ecdysozoa</taxon>
        <taxon>Arthropoda</taxon>
        <taxon>Hexapoda</taxon>
        <taxon>Insecta</taxon>
        <taxon>Pterygota</taxon>
        <taxon>Neoptera</taxon>
        <taxon>Paraneoptera</taxon>
        <taxon>Hemiptera</taxon>
        <taxon>Sternorrhyncha</taxon>
        <taxon>Aphidomorpha</taxon>
        <taxon>Aphidoidea</taxon>
        <taxon>Aphididae</taxon>
        <taxon>Aphidini</taxon>
        <taxon>Aphis</taxon>
        <taxon>Aphis</taxon>
    </lineage>
</organism>
<feature type="binding site" evidence="6">
    <location>
        <position position="558"/>
    </location>
    <ligand>
        <name>Zn(2+)</name>
        <dbReference type="ChEBI" id="CHEBI:29105"/>
        <label>1</label>
    </ligand>
</feature>